<evidence type="ECO:0000256" key="7">
    <source>
        <dbReference type="SAM" id="Phobius"/>
    </source>
</evidence>
<dbReference type="RefSeq" id="XP_006813133.1">
    <property type="nucleotide sequence ID" value="XM_006813070.1"/>
</dbReference>
<accession>A0ABM0LZE2</accession>
<evidence type="ECO:0000256" key="4">
    <source>
        <dbReference type="ARBA" id="ARBA00022989"/>
    </source>
</evidence>
<keyword evidence="5 7" id="KW-0472">Membrane</keyword>
<name>A0ABM0LZE2_SACKO</name>
<evidence type="ECO:0000256" key="6">
    <source>
        <dbReference type="SAM" id="MobiDB-lite"/>
    </source>
</evidence>
<dbReference type="GeneID" id="100367004"/>
<feature type="region of interest" description="Disordered" evidence="6">
    <location>
        <begin position="279"/>
        <end position="301"/>
    </location>
</feature>
<keyword evidence="3 7" id="KW-0812">Transmembrane</keyword>
<comment type="similarity">
    <text evidence="2">Belongs to the MS4A family.</text>
</comment>
<feature type="compositionally biased region" description="Basic and acidic residues" evidence="6">
    <location>
        <begin position="283"/>
        <end position="295"/>
    </location>
</feature>
<reference evidence="9" key="1">
    <citation type="submission" date="2025-08" db="UniProtKB">
        <authorList>
            <consortium name="RefSeq"/>
        </authorList>
    </citation>
    <scope>IDENTIFICATION</scope>
    <source>
        <tissue evidence="9">Testes</tissue>
    </source>
</reference>
<feature type="transmembrane region" description="Helical" evidence="7">
    <location>
        <begin position="82"/>
        <end position="104"/>
    </location>
</feature>
<evidence type="ECO:0000313" key="8">
    <source>
        <dbReference type="Proteomes" id="UP000694865"/>
    </source>
</evidence>
<dbReference type="PANTHER" id="PTHR23320">
    <property type="entry name" value="MEMBRANE-SPANNING 4-DOMAINS SUBFAMILY A MS4A -RELATED"/>
    <property type="match status" value="1"/>
</dbReference>
<dbReference type="InterPro" id="IPR007237">
    <property type="entry name" value="CD20-like"/>
</dbReference>
<organism evidence="8 9">
    <name type="scientific">Saccoglossus kowalevskii</name>
    <name type="common">Acorn worm</name>
    <dbReference type="NCBI Taxonomy" id="10224"/>
    <lineage>
        <taxon>Eukaryota</taxon>
        <taxon>Metazoa</taxon>
        <taxon>Hemichordata</taxon>
        <taxon>Enteropneusta</taxon>
        <taxon>Harrimaniidae</taxon>
        <taxon>Saccoglossus</taxon>
    </lineage>
</organism>
<keyword evidence="4 7" id="KW-1133">Transmembrane helix</keyword>
<dbReference type="InterPro" id="IPR030417">
    <property type="entry name" value="MS4A"/>
</dbReference>
<protein>
    <submittedName>
        <fullName evidence="9">Uncharacterized protein LOC100367004</fullName>
    </submittedName>
</protein>
<dbReference type="PANTHER" id="PTHR23320:SF165">
    <property type="entry name" value="MARVEL DOMAIN-CONTAINING PROTEIN"/>
    <property type="match status" value="1"/>
</dbReference>
<gene>
    <name evidence="9" type="primary">LOC100367004</name>
</gene>
<feature type="transmembrane region" description="Helical" evidence="7">
    <location>
        <begin position="140"/>
        <end position="167"/>
    </location>
</feature>
<feature type="transmembrane region" description="Helical" evidence="7">
    <location>
        <begin position="54"/>
        <end position="75"/>
    </location>
</feature>
<evidence type="ECO:0000256" key="5">
    <source>
        <dbReference type="ARBA" id="ARBA00023136"/>
    </source>
</evidence>
<feature type="transmembrane region" description="Helical" evidence="7">
    <location>
        <begin position="20"/>
        <end position="48"/>
    </location>
</feature>
<sequence>MPSSEENSQDKPKKSGRGFLRLAFAFGSTHIILGVLAVVFGLTAIAVVGGLANIGTGIWCGVFFIVTGFLGCVSGNDRNRSLIIAFMVTSIISGFCLTPILVIVTSLDVNRRHNYGIHHNCWFTVPHCSANYTNPIAIDVMLLMVALVEGIISLFSVWYCCTTLWVYRQTPKVYYATGLPSDIPQQNQIITVPEKPAQSDVFIVQPGVPGPPHLRIAQPIYQSAPMMYPYQNMYGSPTVAKLPALNQFQMIETSAPQSPNLEHHSPRFEIMEPTQAAPNIKQDQPEPHISTENEHSTTVQA</sequence>
<evidence type="ECO:0000256" key="3">
    <source>
        <dbReference type="ARBA" id="ARBA00022692"/>
    </source>
</evidence>
<dbReference type="Proteomes" id="UP000694865">
    <property type="component" value="Unplaced"/>
</dbReference>
<dbReference type="Pfam" id="PF04103">
    <property type="entry name" value="CD20"/>
    <property type="match status" value="1"/>
</dbReference>
<proteinExistence type="inferred from homology"/>
<evidence type="ECO:0000256" key="2">
    <source>
        <dbReference type="ARBA" id="ARBA00009565"/>
    </source>
</evidence>
<comment type="subcellular location">
    <subcellularLocation>
        <location evidence="1">Membrane</location>
        <topology evidence="1">Multi-pass membrane protein</topology>
    </subcellularLocation>
</comment>
<evidence type="ECO:0000313" key="9">
    <source>
        <dbReference type="RefSeq" id="XP_006813133.1"/>
    </source>
</evidence>
<evidence type="ECO:0000256" key="1">
    <source>
        <dbReference type="ARBA" id="ARBA00004141"/>
    </source>
</evidence>
<keyword evidence="8" id="KW-1185">Reference proteome</keyword>